<dbReference type="Pfam" id="PF03454">
    <property type="entry name" value="MoeA_C"/>
    <property type="match status" value="1"/>
</dbReference>
<dbReference type="Pfam" id="PF00994">
    <property type="entry name" value="MoCF_biosynth"/>
    <property type="match status" value="1"/>
</dbReference>
<evidence type="ECO:0000256" key="3">
    <source>
        <dbReference type="ARBA" id="ARBA00005046"/>
    </source>
</evidence>
<dbReference type="InterPro" id="IPR038987">
    <property type="entry name" value="MoeA-like"/>
</dbReference>
<evidence type="ECO:0000256" key="8">
    <source>
        <dbReference type="ARBA" id="ARBA00022842"/>
    </source>
</evidence>
<dbReference type="NCBIfam" id="NF045515">
    <property type="entry name" value="Glp_gephyrin"/>
    <property type="match status" value="1"/>
</dbReference>
<keyword evidence="6 11" id="KW-0808">Transferase</keyword>
<dbReference type="Pfam" id="PF03453">
    <property type="entry name" value="MoeA_N"/>
    <property type="match status" value="1"/>
</dbReference>
<evidence type="ECO:0000256" key="5">
    <source>
        <dbReference type="ARBA" id="ARBA00022505"/>
    </source>
</evidence>
<feature type="domain" description="MoaB/Mog" evidence="12">
    <location>
        <begin position="184"/>
        <end position="321"/>
    </location>
</feature>
<dbReference type="GO" id="GO:0005829">
    <property type="term" value="C:cytosol"/>
    <property type="evidence" value="ECO:0007669"/>
    <property type="project" value="TreeGrafter"/>
</dbReference>
<dbReference type="Gene3D" id="2.170.190.11">
    <property type="entry name" value="Molybdopterin biosynthesis moea protein, domain 3"/>
    <property type="match status" value="1"/>
</dbReference>
<dbReference type="GO" id="GO:0061599">
    <property type="term" value="F:molybdopterin molybdotransferase activity"/>
    <property type="evidence" value="ECO:0007669"/>
    <property type="project" value="UniProtKB-UniRule"/>
</dbReference>
<dbReference type="InterPro" id="IPR005110">
    <property type="entry name" value="MoeA_linker/N"/>
</dbReference>
<keyword evidence="9 11" id="KW-0501">Molybdenum cofactor biosynthesis</keyword>
<comment type="cofactor">
    <cofactor evidence="1 11">
        <name>Mg(2+)</name>
        <dbReference type="ChEBI" id="CHEBI:18420"/>
    </cofactor>
</comment>
<name>A0AA38CUF4_9MICO</name>
<reference evidence="13" key="2">
    <citation type="submission" date="2023-02" db="EMBL/GenBank/DDBJ databases">
        <authorList>
            <person name="Sun Q."/>
            <person name="Mori K."/>
        </authorList>
    </citation>
    <scope>NUCLEOTIDE SEQUENCE</scope>
    <source>
        <strain evidence="13">NBRC 112290</strain>
    </source>
</reference>
<gene>
    <name evidence="13" type="ORF">GCM10025875_33180</name>
</gene>
<comment type="pathway">
    <text evidence="3 11">Cofactor biosynthesis; molybdopterin biosynthesis.</text>
</comment>
<comment type="catalytic activity">
    <reaction evidence="10">
        <text>adenylyl-molybdopterin + molybdate = Mo-molybdopterin + AMP + H(+)</text>
        <dbReference type="Rhea" id="RHEA:35047"/>
        <dbReference type="ChEBI" id="CHEBI:15378"/>
        <dbReference type="ChEBI" id="CHEBI:36264"/>
        <dbReference type="ChEBI" id="CHEBI:62727"/>
        <dbReference type="ChEBI" id="CHEBI:71302"/>
        <dbReference type="ChEBI" id="CHEBI:456215"/>
        <dbReference type="EC" id="2.10.1.1"/>
    </reaction>
</comment>
<evidence type="ECO:0000256" key="7">
    <source>
        <dbReference type="ARBA" id="ARBA00022723"/>
    </source>
</evidence>
<dbReference type="FunFam" id="3.40.980.10:FF:000004">
    <property type="entry name" value="Molybdopterin molybdenumtransferase"/>
    <property type="match status" value="1"/>
</dbReference>
<proteinExistence type="inferred from homology"/>
<comment type="caution">
    <text evidence="13">The sequence shown here is derived from an EMBL/GenBank/DDBJ whole genome shotgun (WGS) entry which is preliminary data.</text>
</comment>
<keyword evidence="5 11" id="KW-0500">Molybdenum</keyword>
<evidence type="ECO:0000313" key="14">
    <source>
        <dbReference type="Proteomes" id="UP001157161"/>
    </source>
</evidence>
<organism evidence="13 14">
    <name type="scientific">Litorihabitans aurantiacus</name>
    <dbReference type="NCBI Taxonomy" id="1930061"/>
    <lineage>
        <taxon>Bacteria</taxon>
        <taxon>Bacillati</taxon>
        <taxon>Actinomycetota</taxon>
        <taxon>Actinomycetes</taxon>
        <taxon>Micrococcales</taxon>
        <taxon>Beutenbergiaceae</taxon>
        <taxon>Litorihabitans</taxon>
    </lineage>
</organism>
<evidence type="ECO:0000256" key="11">
    <source>
        <dbReference type="RuleBase" id="RU365090"/>
    </source>
</evidence>
<dbReference type="InterPro" id="IPR036425">
    <property type="entry name" value="MoaB/Mog-like_dom_sf"/>
</dbReference>
<dbReference type="SUPFAM" id="SSF63867">
    <property type="entry name" value="MoeA C-terminal domain-like"/>
    <property type="match status" value="1"/>
</dbReference>
<dbReference type="InterPro" id="IPR036135">
    <property type="entry name" value="MoeA_linker/N_sf"/>
</dbReference>
<dbReference type="PANTHER" id="PTHR10192:SF5">
    <property type="entry name" value="GEPHYRIN"/>
    <property type="match status" value="1"/>
</dbReference>
<evidence type="ECO:0000256" key="6">
    <source>
        <dbReference type="ARBA" id="ARBA00022679"/>
    </source>
</evidence>
<dbReference type="Gene3D" id="3.90.105.10">
    <property type="entry name" value="Molybdopterin biosynthesis moea protein, domain 2"/>
    <property type="match status" value="1"/>
</dbReference>
<reference evidence="13" key="1">
    <citation type="journal article" date="2014" name="Int. J. Syst. Evol. Microbiol.">
        <title>Complete genome sequence of Corynebacterium casei LMG S-19264T (=DSM 44701T), isolated from a smear-ripened cheese.</title>
        <authorList>
            <consortium name="US DOE Joint Genome Institute (JGI-PGF)"/>
            <person name="Walter F."/>
            <person name="Albersmeier A."/>
            <person name="Kalinowski J."/>
            <person name="Ruckert C."/>
        </authorList>
    </citation>
    <scope>NUCLEOTIDE SEQUENCE</scope>
    <source>
        <strain evidence="13">NBRC 112290</strain>
    </source>
</reference>
<evidence type="ECO:0000259" key="12">
    <source>
        <dbReference type="SMART" id="SM00852"/>
    </source>
</evidence>
<keyword evidence="8 11" id="KW-0460">Magnesium</keyword>
<dbReference type="EMBL" id="BSUM01000001">
    <property type="protein sequence ID" value="GMA33326.1"/>
    <property type="molecule type" value="Genomic_DNA"/>
</dbReference>
<evidence type="ECO:0000256" key="9">
    <source>
        <dbReference type="ARBA" id="ARBA00023150"/>
    </source>
</evidence>
<sequence length="422" mass="42888">MTPISDHLDRVLATVAPLPPREVPLADAWDRRIAEPVRALVPIPLWRSSSMDGYAVRYDDVASADDAPVTLRVVADIPAGSDLDPALAPGDAARIMTGAVLPTDADTIVQLEHTDRLDPLAPVSESVEVRRAPSRGLFVRGIGDDLATGDLVAGAGTLTTAGVLAAVSSAGHGTLRVHRAPRVTVIATGSELVAPGEPVRRGQIPDANSLMVAALVRRAGGEVDAVAQVGDDPAELESALARAGGSDVVVLTGGVSAGAYDPVKQVFDGSRDVTFTSVSMQPGKPQAFGTLPGGAVLFGLPGNPVSAWVSFHVFVRPALLAMQGAPDGEVRLAPVPGRAGADWGTPPGRTQILPARLSVSGGVLTATPVHALGSKSHLTGSLALAGGYAVVPAEVERVQAGDAVDVVLIGADLPLAAGEDGV</sequence>
<dbReference type="SUPFAM" id="SSF53218">
    <property type="entry name" value="Molybdenum cofactor biosynthesis proteins"/>
    <property type="match status" value="1"/>
</dbReference>
<accession>A0AA38CUF4</accession>
<keyword evidence="7 11" id="KW-0479">Metal-binding</keyword>
<evidence type="ECO:0000256" key="1">
    <source>
        <dbReference type="ARBA" id="ARBA00001946"/>
    </source>
</evidence>
<keyword evidence="14" id="KW-1185">Reference proteome</keyword>
<dbReference type="CDD" id="cd00887">
    <property type="entry name" value="MoeA"/>
    <property type="match status" value="1"/>
</dbReference>
<protein>
    <recommendedName>
        <fullName evidence="11">Molybdopterin molybdenumtransferase</fullName>
        <ecNumber evidence="11">2.10.1.1</ecNumber>
    </recommendedName>
</protein>
<dbReference type="SUPFAM" id="SSF63882">
    <property type="entry name" value="MoeA N-terminal region -like"/>
    <property type="match status" value="1"/>
</dbReference>
<dbReference type="SMART" id="SM00852">
    <property type="entry name" value="MoCF_biosynth"/>
    <property type="match status" value="1"/>
</dbReference>
<dbReference type="Gene3D" id="3.40.980.10">
    <property type="entry name" value="MoaB/Mog-like domain"/>
    <property type="match status" value="1"/>
</dbReference>
<dbReference type="NCBIfam" id="TIGR00177">
    <property type="entry name" value="molyb_syn"/>
    <property type="match status" value="1"/>
</dbReference>
<dbReference type="PANTHER" id="PTHR10192">
    <property type="entry name" value="MOLYBDOPTERIN BIOSYNTHESIS PROTEIN"/>
    <property type="match status" value="1"/>
</dbReference>
<dbReference type="InterPro" id="IPR036688">
    <property type="entry name" value="MoeA_C_domain_IV_sf"/>
</dbReference>
<evidence type="ECO:0000256" key="2">
    <source>
        <dbReference type="ARBA" id="ARBA00002901"/>
    </source>
</evidence>
<dbReference type="GO" id="GO:0046872">
    <property type="term" value="F:metal ion binding"/>
    <property type="evidence" value="ECO:0007669"/>
    <property type="project" value="UniProtKB-UniRule"/>
</dbReference>
<comment type="function">
    <text evidence="2 11">Catalyzes the insertion of molybdate into adenylated molybdopterin with the concomitant release of AMP.</text>
</comment>
<dbReference type="InterPro" id="IPR001453">
    <property type="entry name" value="MoaB/Mog_dom"/>
</dbReference>
<dbReference type="RefSeq" id="WP_284252072.1">
    <property type="nucleotide sequence ID" value="NZ_BSUM01000001.1"/>
</dbReference>
<dbReference type="EC" id="2.10.1.1" evidence="11"/>
<comment type="similarity">
    <text evidence="4 11">Belongs to the MoeA family.</text>
</comment>
<evidence type="ECO:0000256" key="4">
    <source>
        <dbReference type="ARBA" id="ARBA00010763"/>
    </source>
</evidence>
<dbReference type="GO" id="GO:0006777">
    <property type="term" value="P:Mo-molybdopterin cofactor biosynthetic process"/>
    <property type="evidence" value="ECO:0007669"/>
    <property type="project" value="UniProtKB-UniRule"/>
</dbReference>
<dbReference type="InterPro" id="IPR005111">
    <property type="entry name" value="MoeA_C_domain_IV"/>
</dbReference>
<dbReference type="Gene3D" id="2.40.340.10">
    <property type="entry name" value="MoeA, C-terminal, domain IV"/>
    <property type="match status" value="1"/>
</dbReference>
<evidence type="ECO:0000256" key="10">
    <source>
        <dbReference type="ARBA" id="ARBA00047317"/>
    </source>
</evidence>
<dbReference type="Proteomes" id="UP001157161">
    <property type="component" value="Unassembled WGS sequence"/>
</dbReference>
<dbReference type="AlphaFoldDB" id="A0AA38CUF4"/>
<evidence type="ECO:0000313" key="13">
    <source>
        <dbReference type="EMBL" id="GMA33326.1"/>
    </source>
</evidence>